<dbReference type="Gene3D" id="2.60.120.1620">
    <property type="match status" value="1"/>
</dbReference>
<feature type="signal peptide" evidence="11">
    <location>
        <begin position="1"/>
        <end position="18"/>
    </location>
</feature>
<feature type="chain" id="PRO_5013640791" description="beta-glucosidase" evidence="11">
    <location>
        <begin position="19"/>
        <end position="1664"/>
    </location>
</feature>
<evidence type="ECO:0000259" key="12">
    <source>
        <dbReference type="SMART" id="SM01217"/>
    </source>
</evidence>
<dbReference type="PROSITE" id="PS51257">
    <property type="entry name" value="PROKAR_LIPOPROTEIN"/>
    <property type="match status" value="1"/>
</dbReference>
<dbReference type="Pfam" id="PF15979">
    <property type="entry name" value="Glyco_hydro_115"/>
    <property type="match status" value="1"/>
</dbReference>
<keyword evidence="10" id="KW-0624">Polysaccharide degradation</keyword>
<gene>
    <name evidence="13" type="ORF">AARAC_004362</name>
</gene>
<name>A0A2G7FY73_9EURO</name>
<evidence type="ECO:0000256" key="9">
    <source>
        <dbReference type="ARBA" id="ARBA00023295"/>
    </source>
</evidence>
<dbReference type="Pfam" id="PF00933">
    <property type="entry name" value="Glyco_hydro_3"/>
    <property type="match status" value="1"/>
</dbReference>
<dbReference type="InterPro" id="IPR036881">
    <property type="entry name" value="Glyco_hydro_3_C_sf"/>
</dbReference>
<dbReference type="InterPro" id="IPR002772">
    <property type="entry name" value="Glyco_hydro_3_C"/>
</dbReference>
<dbReference type="PANTHER" id="PTHR37842">
    <property type="match status" value="1"/>
</dbReference>
<evidence type="ECO:0000256" key="11">
    <source>
        <dbReference type="SAM" id="SignalP"/>
    </source>
</evidence>
<evidence type="ECO:0000256" key="2">
    <source>
        <dbReference type="ARBA" id="ARBA00004987"/>
    </source>
</evidence>
<comment type="caution">
    <text evidence="13">The sequence shown here is derived from an EMBL/GenBank/DDBJ whole genome shotgun (WGS) entry which is preliminary data.</text>
</comment>
<evidence type="ECO:0000313" key="14">
    <source>
        <dbReference type="Proteomes" id="UP000231358"/>
    </source>
</evidence>
<dbReference type="SMART" id="SM01217">
    <property type="entry name" value="Fn3_like"/>
    <property type="match status" value="1"/>
</dbReference>
<evidence type="ECO:0000256" key="5">
    <source>
        <dbReference type="ARBA" id="ARBA00022801"/>
    </source>
</evidence>
<dbReference type="FunFam" id="3.20.20.300:FF:000002">
    <property type="entry name" value="Probable beta-glucosidase"/>
    <property type="match status" value="1"/>
</dbReference>
<dbReference type="InterPro" id="IPR029018">
    <property type="entry name" value="Hex-like_dom2"/>
</dbReference>
<dbReference type="InterPro" id="IPR041437">
    <property type="entry name" value="GH115_C"/>
</dbReference>
<evidence type="ECO:0000256" key="6">
    <source>
        <dbReference type="ARBA" id="ARBA00023001"/>
    </source>
</evidence>
<dbReference type="InterPro" id="IPR001764">
    <property type="entry name" value="Glyco_hydro_3_N"/>
</dbReference>
<dbReference type="PANTHER" id="PTHR37842:SF2">
    <property type="entry name" value="GYLCOSYL HYDROLASE 115 C-TERMINAL DOMAIN-CONTAINING PROTEIN"/>
    <property type="match status" value="1"/>
</dbReference>
<evidence type="ECO:0000256" key="1">
    <source>
        <dbReference type="ARBA" id="ARBA00000448"/>
    </source>
</evidence>
<dbReference type="SUPFAM" id="SSF55545">
    <property type="entry name" value="beta-N-acetylhexosaminidase-like domain"/>
    <property type="match status" value="1"/>
</dbReference>
<dbReference type="STRING" id="656916.A0A2G7FY73"/>
<dbReference type="InterPro" id="IPR042301">
    <property type="entry name" value="GH115_sf"/>
</dbReference>
<dbReference type="PRINTS" id="PR00133">
    <property type="entry name" value="GLHYDRLASE3"/>
</dbReference>
<comment type="similarity">
    <text evidence="3">Belongs to the glycosyl hydrolase 3 family.</text>
</comment>
<comment type="pathway">
    <text evidence="2">Glycan metabolism; cellulose degradation.</text>
</comment>
<keyword evidence="8" id="KW-0119">Carbohydrate metabolism</keyword>
<dbReference type="Pfam" id="PF14310">
    <property type="entry name" value="Fn3-like"/>
    <property type="match status" value="1"/>
</dbReference>
<proteinExistence type="inferred from homology"/>
<dbReference type="Gene3D" id="1.20.58.2150">
    <property type="match status" value="1"/>
</dbReference>
<evidence type="ECO:0000256" key="7">
    <source>
        <dbReference type="ARBA" id="ARBA00023180"/>
    </source>
</evidence>
<accession>A0A2G7FY73</accession>
<dbReference type="Gene3D" id="3.30.379.10">
    <property type="entry name" value="Chitobiase/beta-hexosaminidase domain 2-like"/>
    <property type="match status" value="1"/>
</dbReference>
<keyword evidence="6" id="KW-0136">Cellulose degradation</keyword>
<dbReference type="Gene3D" id="3.40.50.1700">
    <property type="entry name" value="Glycoside hydrolase family 3 C-terminal domain"/>
    <property type="match status" value="1"/>
</dbReference>
<dbReference type="FunFam" id="3.40.50.1700:FF:000021">
    <property type="entry name" value="Probable beta-glucosidase D"/>
    <property type="match status" value="1"/>
</dbReference>
<dbReference type="SUPFAM" id="SSF51445">
    <property type="entry name" value="(Trans)glycosidases"/>
    <property type="match status" value="1"/>
</dbReference>
<keyword evidence="7" id="KW-0325">Glycoprotein</keyword>
<dbReference type="Proteomes" id="UP000231358">
    <property type="component" value="Unassembled WGS sequence"/>
</dbReference>
<sequence length="1664" mass="181286">MRFVSLAVAAALLGCAGASQSSNLGLLKANGVALGNWEAAYEKASAFVAGLTTDQKLALITGSNVESTNGNFTALYFLDGDMGLQDYYYVSAFSLSSALGMTWDRDAIYAQAKAVGSEFYNKGVQVVAGPTSQPLGRTPWGGRGVEGFGPDPYLNGLVTGLTTKGYVDAGVIPGGKHFLLYEQETNRTSGFGSSGGAPYSSNADDKTIHETYLWPFYDAVKNGVGAVMCAMTKVNGTMACENSDLLMKTLKTELGFPGMVWPDMNGQSSAKESALGGEDYGSSSIWSTSTMESFLSNGTITEARLNDMAIRNLIGYYYVNLDNGLQPTRQTTDAYVDVRANHSKLIRENGAKSMALLKNEGVLPLSKPRVMSIFGAHAGPIMGGPNSNIDVMGSGPTYQGHLATGSGSGMASLPYLITPYGALTNKASQDGTVLRWILNDTYSSGGGSSLVPSSTSSTAVEPSFENFATGSDICLVFINALSGEGADRTELYNADQDAMVNTVADNCNNTVVVVNTVGPRLLDQWIEHDNVTAVLYGSVLGQESGNSIVDLLYGDVNPSGRLVHTIAKNESDYNVELCYTSQCNFTEGVYLDYRYFDAHNITPRYPFGHGLSYTTFQYSDLAIKTPSSITKAPKGNLTVGGHSDLWDVVGTVSARIANNGTLSGAEVPQLYLGFPDSADQPVRQLRGFDRVELSAGQEAVVTFNLRRRDISYWNVKTQQWLIAVVMKLIWPTSLLFAALVAAEPYLLFSSGRSEYQLASNTTAPAVWVAQNEPVGVLRAAHDLANDFGRVLGVNGTVSVFDTDISESPGRAVIITGTVGQSTLIDQLVSDGKLDVSLIEGKWESYVSRIVENPFPNVSWALVVAGSDRRGTIYGLYDISEQMGVSPWYWWADVPVKTKTSIWVSPEGTFQKSPSVKYRGFFINDESPALSGWVAENFGTKFNSAFYRHVFELCLRLKGNYLWPAMWGKMFYVDDVDNGQLAHDYGIIMGTSHHEPMARSEQEQKTYLDGEWNWVENQGNITTFFQQGIDRAKDWDTVWTMGMRGEGDVASPTLTAADLQELIHAQQKLLVDSFNASDPASIPQTWVLYKEVSDYYAAGMEVPESVTLLWTDDNSGNLIRVPIANETSRVAGAGVCIYYQKATRQIWIANVGDIKGLEVPLTHFMDMAYDMDRFTSTDSTTNWLKRWAAREFNDRIADRTTDILNHYGTLVARRKYELLSQLPFAFSTIYYDEAEANLAQWESLLAQTQRVYNSLDQATRTPFFEMVLHPVLAGKTVVDLYTKTAFNALYHQQGRISTNRLAQKVHDLFAEDSAITERYHGVKGGKWKPVMNQVHIGYSSWDDPVDNTNVMPALSYIAAPQGAGGIGIAVQGRAASYPEQEILRLLSMDPYIPPSESRYIDIFSRKNTTVSYSISSNTSYVTVSKASGSVSAAGNMSDVRSVITVDWASAESGLSHTELQVRAGDGFTATLVLPVNNTVVPTTFTGFVESNGVISIEASHYTIAETKNNVSYVEIPHYGRTLSAVMPWPVTMGTQQPNTGPALRYSLYTTTASSSARLIISLGASHNHDPTRLIKFAYSLDGAVPVTVRPVSTVPPYKEGQAWQQAVIENGWTSVVELPDEVGTGEHELSLWLLEPGVVVQKIVLDMGGYQDSALGPPESMRVGV</sequence>
<dbReference type="InterPro" id="IPR036962">
    <property type="entry name" value="Glyco_hydro_3_N_sf"/>
</dbReference>
<dbReference type="Gene3D" id="3.20.20.300">
    <property type="entry name" value="Glycoside hydrolase, family 3, N-terminal domain"/>
    <property type="match status" value="1"/>
</dbReference>
<dbReference type="Gene3D" id="2.60.40.10">
    <property type="entry name" value="Immunoglobulins"/>
    <property type="match status" value="1"/>
</dbReference>
<keyword evidence="9" id="KW-0326">Glycosidase</keyword>
<evidence type="ECO:0000256" key="8">
    <source>
        <dbReference type="ARBA" id="ARBA00023277"/>
    </source>
</evidence>
<dbReference type="InterPro" id="IPR031924">
    <property type="entry name" value="GH115"/>
</dbReference>
<organism evidence="13 14">
    <name type="scientific">Aspergillus arachidicola</name>
    <dbReference type="NCBI Taxonomy" id="656916"/>
    <lineage>
        <taxon>Eukaryota</taxon>
        <taxon>Fungi</taxon>
        <taxon>Dikarya</taxon>
        <taxon>Ascomycota</taxon>
        <taxon>Pezizomycotina</taxon>
        <taxon>Eurotiomycetes</taxon>
        <taxon>Eurotiomycetidae</taxon>
        <taxon>Eurotiales</taxon>
        <taxon>Aspergillaceae</taxon>
        <taxon>Aspergillus</taxon>
        <taxon>Aspergillus subgen. Circumdati</taxon>
    </lineage>
</organism>
<feature type="domain" description="Fibronectin type III-like" evidence="12">
    <location>
        <begin position="666"/>
        <end position="735"/>
    </location>
</feature>
<dbReference type="GO" id="GO:0008422">
    <property type="term" value="F:beta-glucosidase activity"/>
    <property type="evidence" value="ECO:0007669"/>
    <property type="project" value="UniProtKB-EC"/>
</dbReference>
<dbReference type="Pfam" id="PF17829">
    <property type="entry name" value="GH115_C"/>
    <property type="match status" value="1"/>
</dbReference>
<dbReference type="InterPro" id="IPR017853">
    <property type="entry name" value="GH"/>
</dbReference>
<protein>
    <recommendedName>
        <fullName evidence="4">beta-glucosidase</fullName>
        <ecNumber evidence="4">3.2.1.21</ecNumber>
    </recommendedName>
</protein>
<dbReference type="EMBL" id="NEXV01000335">
    <property type="protein sequence ID" value="PIG85285.1"/>
    <property type="molecule type" value="Genomic_DNA"/>
</dbReference>
<dbReference type="InterPro" id="IPR026891">
    <property type="entry name" value="Fn3-like"/>
</dbReference>
<evidence type="ECO:0000256" key="10">
    <source>
        <dbReference type="ARBA" id="ARBA00023326"/>
    </source>
</evidence>
<keyword evidence="11" id="KW-0732">Signal</keyword>
<dbReference type="GO" id="GO:0030245">
    <property type="term" value="P:cellulose catabolic process"/>
    <property type="evidence" value="ECO:0007669"/>
    <property type="project" value="UniProtKB-KW"/>
</dbReference>
<evidence type="ECO:0000313" key="13">
    <source>
        <dbReference type="EMBL" id="PIG85285.1"/>
    </source>
</evidence>
<comment type="catalytic activity">
    <reaction evidence="1">
        <text>Hydrolysis of terminal, non-reducing beta-D-glucosyl residues with release of beta-D-glucose.</text>
        <dbReference type="EC" id="3.2.1.21"/>
    </reaction>
</comment>
<reference evidence="13 14" key="1">
    <citation type="submission" date="2017-05" db="EMBL/GenBank/DDBJ databases">
        <title>Genome sequence for an aflatoxigenic pathogen of Argentinian peanut, Aspergillus arachidicola.</title>
        <authorList>
            <person name="Moore G."/>
            <person name="Beltz S.B."/>
            <person name="Mack B.M."/>
        </authorList>
    </citation>
    <scope>NUCLEOTIDE SEQUENCE [LARGE SCALE GENOMIC DNA]</scope>
    <source>
        <strain evidence="13 14">CBS 117610</strain>
    </source>
</reference>
<keyword evidence="14" id="KW-1185">Reference proteome</keyword>
<evidence type="ECO:0000256" key="3">
    <source>
        <dbReference type="ARBA" id="ARBA00005336"/>
    </source>
</evidence>
<dbReference type="Pfam" id="PF01915">
    <property type="entry name" value="Glyco_hydro_3_C"/>
    <property type="match status" value="1"/>
</dbReference>
<dbReference type="Gene3D" id="3.20.20.520">
    <property type="entry name" value="Glycosyl hydrolase family 115"/>
    <property type="match status" value="2"/>
</dbReference>
<evidence type="ECO:0000256" key="4">
    <source>
        <dbReference type="ARBA" id="ARBA00012744"/>
    </source>
</evidence>
<keyword evidence="5" id="KW-0378">Hydrolase</keyword>
<dbReference type="SUPFAM" id="SSF52279">
    <property type="entry name" value="Beta-D-glucan exohydrolase, C-terminal domain"/>
    <property type="match status" value="1"/>
</dbReference>
<dbReference type="EC" id="3.2.1.21" evidence="4"/>
<dbReference type="InterPro" id="IPR013783">
    <property type="entry name" value="Ig-like_fold"/>
</dbReference>